<dbReference type="AlphaFoldDB" id="A0A0K1QEB3"/>
<sequence>MIESLDALVRLSRWNHSESKPEPLVIAVAKLQDRLGAAERLAGSNFNGSSTEAAKVTAMCVALKRLSASYLQYCKQIASPLNVDDAANSLESEISATSATSDQWG</sequence>
<reference evidence="1 2" key="1">
    <citation type="submission" date="2015-08" db="EMBL/GenBank/DDBJ databases">
        <authorList>
            <person name="Babu N.S."/>
            <person name="Beckwith C.J."/>
            <person name="Beseler K.G."/>
            <person name="Brison A."/>
            <person name="Carone J.V."/>
            <person name="Caskin T.P."/>
            <person name="Diamond M."/>
            <person name="Durham M.E."/>
            <person name="Foxe J.M."/>
            <person name="Go M."/>
            <person name="Henderson B.A."/>
            <person name="Jones I.B."/>
            <person name="McGettigan J.A."/>
            <person name="Micheletti S.J."/>
            <person name="Nasrallah M.E."/>
            <person name="Ortiz D."/>
            <person name="Piller C.R."/>
            <person name="Privatt S.R."/>
            <person name="Schneider S.L."/>
            <person name="Sharp S."/>
            <person name="Smith T.C."/>
            <person name="Stanton J.D."/>
            <person name="Ullery H.E."/>
            <person name="Wilson R.J."/>
            <person name="Serrano M.G."/>
            <person name="Buck G."/>
            <person name="Lee V."/>
            <person name="Wang Y."/>
            <person name="Carvalho R."/>
            <person name="Voegtly L."/>
            <person name="Shi R."/>
            <person name="Duckworth R."/>
            <person name="Johnson A."/>
            <person name="Loviza R."/>
            <person name="Walstead R."/>
            <person name="Shah Z."/>
            <person name="Kiflezghi M."/>
            <person name="Wade K."/>
            <person name="Ball S.L."/>
            <person name="Bradley K.W."/>
            <person name="Asai D.J."/>
            <person name="Bowman C.A."/>
            <person name="Russell D.A."/>
            <person name="Pope W.H."/>
            <person name="Jacobs-Sera D."/>
            <person name="Hendrix R.W."/>
            <person name="Hatfull G.F."/>
        </authorList>
    </citation>
    <scope>NUCLEOTIDE SEQUENCE [LARGE SCALE GENOMIC DNA]</scope>
    <source>
        <strain evidence="1 2">DSM 27648</strain>
    </source>
</reference>
<name>A0A0K1QEB3_9BACT</name>
<proteinExistence type="predicted"/>
<dbReference type="STRING" id="1391654.AKJ09_10731"/>
<evidence type="ECO:0000313" key="2">
    <source>
        <dbReference type="Proteomes" id="UP000064967"/>
    </source>
</evidence>
<organism evidence="1 2">
    <name type="scientific">Labilithrix luteola</name>
    <dbReference type="NCBI Taxonomy" id="1391654"/>
    <lineage>
        <taxon>Bacteria</taxon>
        <taxon>Pseudomonadati</taxon>
        <taxon>Myxococcota</taxon>
        <taxon>Polyangia</taxon>
        <taxon>Polyangiales</taxon>
        <taxon>Labilitrichaceae</taxon>
        <taxon>Labilithrix</taxon>
    </lineage>
</organism>
<evidence type="ECO:0000313" key="1">
    <source>
        <dbReference type="EMBL" id="AKV04068.1"/>
    </source>
</evidence>
<accession>A0A0K1QEB3</accession>
<protein>
    <submittedName>
        <fullName evidence="1">Uncharacterized protein</fullName>
    </submittedName>
</protein>
<keyword evidence="2" id="KW-1185">Reference proteome</keyword>
<dbReference type="Proteomes" id="UP000064967">
    <property type="component" value="Chromosome"/>
</dbReference>
<dbReference type="EMBL" id="CP012333">
    <property type="protein sequence ID" value="AKV04068.1"/>
    <property type="molecule type" value="Genomic_DNA"/>
</dbReference>
<dbReference type="KEGG" id="llu:AKJ09_10731"/>
<gene>
    <name evidence="1" type="ORF">AKJ09_10731</name>
</gene>